<accession>A0A066RXK4</accession>
<feature type="region of interest" description="Disordered" evidence="1">
    <location>
        <begin position="104"/>
        <end position="128"/>
    </location>
</feature>
<dbReference type="AlphaFoldDB" id="A0A066RXK4"/>
<dbReference type="STRING" id="1654360.EA58_07765"/>
<organism evidence="2 3">
    <name type="scientific">Photobacterium galatheae</name>
    <dbReference type="NCBI Taxonomy" id="1654360"/>
    <lineage>
        <taxon>Bacteria</taxon>
        <taxon>Pseudomonadati</taxon>
        <taxon>Pseudomonadota</taxon>
        <taxon>Gammaproteobacteria</taxon>
        <taxon>Vibrionales</taxon>
        <taxon>Vibrionaceae</taxon>
        <taxon>Photobacterium</taxon>
    </lineage>
</organism>
<reference evidence="2 3" key="1">
    <citation type="submission" date="2014-04" db="EMBL/GenBank/DDBJ databases">
        <title>Draft genome sequence of Photobacterium halotolerans S2753: a solonamide, ngercheumicin and holomycin producer.</title>
        <authorList>
            <person name="Machado H.R."/>
            <person name="Gram L."/>
        </authorList>
    </citation>
    <scope>NUCLEOTIDE SEQUENCE [LARGE SCALE GENOMIC DNA]</scope>
    <source>
        <strain evidence="2 3">S2753</strain>
    </source>
</reference>
<dbReference type="Proteomes" id="UP000027192">
    <property type="component" value="Unassembled WGS sequence"/>
</dbReference>
<evidence type="ECO:0000313" key="2">
    <source>
        <dbReference type="EMBL" id="KDM92113.1"/>
    </source>
</evidence>
<gene>
    <name evidence="2" type="ORF">EA58_07765</name>
</gene>
<name>A0A066RXK4_9GAMM</name>
<proteinExistence type="predicted"/>
<dbReference type="EMBL" id="JMIB01000013">
    <property type="protein sequence ID" value="KDM92113.1"/>
    <property type="molecule type" value="Genomic_DNA"/>
</dbReference>
<sequence>MEKAMSKSLCKYRRAEISAKAEVIGELVNQPRYLCRSCARAANGKGALCKPMHLPEASVLSLPVAASAAAPAVGEPLESDVALNLSTRLLMSVKARKLDKKLRKLAKKKRKYEKKGEKKLKKAEKYQKKAEQAQRQFDKLLYKASA</sequence>
<feature type="compositionally biased region" description="Basic residues" evidence="1">
    <location>
        <begin position="104"/>
        <end position="122"/>
    </location>
</feature>
<protein>
    <submittedName>
        <fullName evidence="2">Uncharacterized protein</fullName>
    </submittedName>
</protein>
<evidence type="ECO:0000313" key="3">
    <source>
        <dbReference type="Proteomes" id="UP000027192"/>
    </source>
</evidence>
<comment type="caution">
    <text evidence="2">The sequence shown here is derived from an EMBL/GenBank/DDBJ whole genome shotgun (WGS) entry which is preliminary data.</text>
</comment>
<keyword evidence="3" id="KW-1185">Reference proteome</keyword>
<evidence type="ECO:0000256" key="1">
    <source>
        <dbReference type="SAM" id="MobiDB-lite"/>
    </source>
</evidence>